<name>A0AC61N0W7_9FIRM</name>
<dbReference type="EMBL" id="CP068393">
    <property type="protein sequence ID" value="QUC66614.1"/>
    <property type="molecule type" value="Genomic_DNA"/>
</dbReference>
<keyword evidence="2" id="KW-1185">Reference proteome</keyword>
<reference evidence="1" key="1">
    <citation type="submission" date="2021-01" db="EMBL/GenBank/DDBJ databases">
        <title>Complete genome sequence of Clostridiales bacterium R-7.</title>
        <authorList>
            <person name="Mahoney-Kurpe S.C."/>
            <person name="Palevich N."/>
            <person name="Koike S."/>
            <person name="Moon C.D."/>
            <person name="Attwood G.T."/>
        </authorList>
    </citation>
    <scope>NUCLEOTIDE SEQUENCE</scope>
    <source>
        <strain evidence="1">R-7</strain>
    </source>
</reference>
<evidence type="ECO:0000313" key="2">
    <source>
        <dbReference type="Proteomes" id="UP000682782"/>
    </source>
</evidence>
<proteinExistence type="predicted"/>
<accession>A0AC61N0W7</accession>
<protein>
    <submittedName>
        <fullName evidence="1">Uncharacterized protein</fullName>
    </submittedName>
</protein>
<gene>
    <name evidence="1" type="ORF">JYE49_12240</name>
</gene>
<dbReference type="Proteomes" id="UP000682782">
    <property type="component" value="Chromosome"/>
</dbReference>
<sequence>MVLVRACDAGAAVFVYSILANLGYVFVIGICVCVATDDFENGTYIQAFTGKYSVPHIIGAKLIAAAVEALVIAALSCILSFIATYGQIEGVQLEEMLRLFGMTMLTYLVGAMLLASVAVLMGSFIKNQGICVVLMFSLFLGVFAEIIGLVKSHFNINTVAGYLLTQFALLPEMMLNGAASFQQIGFCMGAAMLNYVIICCTRRWWLG</sequence>
<evidence type="ECO:0000313" key="1">
    <source>
        <dbReference type="EMBL" id="QUC66614.1"/>
    </source>
</evidence>
<organism evidence="1 2">
    <name type="scientific">Aristaeella hokkaidonensis</name>
    <dbReference type="NCBI Taxonomy" id="3046382"/>
    <lineage>
        <taxon>Bacteria</taxon>
        <taxon>Bacillati</taxon>
        <taxon>Bacillota</taxon>
        <taxon>Clostridia</taxon>
        <taxon>Eubacteriales</taxon>
        <taxon>Aristaeellaceae</taxon>
        <taxon>Aristaeella</taxon>
    </lineage>
</organism>